<protein>
    <submittedName>
        <fullName evidence="2">Uncharacterized protein</fullName>
    </submittedName>
</protein>
<dbReference type="Proteomes" id="UP000655225">
    <property type="component" value="Unassembled WGS sequence"/>
</dbReference>
<evidence type="ECO:0000313" key="3">
    <source>
        <dbReference type="Proteomes" id="UP000655225"/>
    </source>
</evidence>
<gene>
    <name evidence="2" type="ORF">HHK36_011334</name>
</gene>
<reference evidence="2 3" key="1">
    <citation type="submission" date="2020-04" db="EMBL/GenBank/DDBJ databases">
        <title>Plant Genome Project.</title>
        <authorList>
            <person name="Zhang R.-G."/>
        </authorList>
    </citation>
    <scope>NUCLEOTIDE SEQUENCE [LARGE SCALE GENOMIC DNA]</scope>
    <source>
        <strain evidence="2">YNK0</strain>
        <tissue evidence="2">Leaf</tissue>
    </source>
</reference>
<dbReference type="InterPro" id="IPR045277">
    <property type="entry name" value="DRE1A-I"/>
</dbReference>
<dbReference type="OrthoDB" id="676764at2759"/>
<dbReference type="EMBL" id="JABCRI010000007">
    <property type="protein sequence ID" value="KAF8403233.1"/>
    <property type="molecule type" value="Genomic_DNA"/>
</dbReference>
<dbReference type="AlphaFoldDB" id="A0A835DG38"/>
<comment type="caution">
    <text evidence="2">The sequence shown here is derived from an EMBL/GenBank/DDBJ whole genome shotgun (WGS) entry which is preliminary data.</text>
</comment>
<evidence type="ECO:0000313" key="2">
    <source>
        <dbReference type="EMBL" id="KAF8403233.1"/>
    </source>
</evidence>
<proteinExistence type="predicted"/>
<evidence type="ECO:0000256" key="1">
    <source>
        <dbReference type="SAM" id="MobiDB-lite"/>
    </source>
</evidence>
<dbReference type="PANTHER" id="PTHR31839:SF42">
    <property type="entry name" value="DEHYDRATION-RESPONSIVE ELEMENT-BINDING PROTEIN 1F"/>
    <property type="match status" value="1"/>
</dbReference>
<name>A0A835DG38_TETSI</name>
<feature type="region of interest" description="Disordered" evidence="1">
    <location>
        <begin position="1"/>
        <end position="36"/>
    </location>
</feature>
<dbReference type="GO" id="GO:0003700">
    <property type="term" value="F:DNA-binding transcription factor activity"/>
    <property type="evidence" value="ECO:0007669"/>
    <property type="project" value="InterPro"/>
</dbReference>
<accession>A0A835DG38</accession>
<sequence length="142" mass="15498">MDCEDAYSAAASSSSSSSSTSNLHSPHVPLEVHVQTSTHKKKAALAWDIQSAALEAAEAFRPPATSSSPTSLSPSEWLRVKSPEKVTEPMSSSFFFDEEALFNMPGLLDSMAEGLLLTPPAMHKGFYWDDLDHEIDLTLWRA</sequence>
<organism evidence="2 3">
    <name type="scientific">Tetracentron sinense</name>
    <name type="common">Spur-leaf</name>
    <dbReference type="NCBI Taxonomy" id="13715"/>
    <lineage>
        <taxon>Eukaryota</taxon>
        <taxon>Viridiplantae</taxon>
        <taxon>Streptophyta</taxon>
        <taxon>Embryophyta</taxon>
        <taxon>Tracheophyta</taxon>
        <taxon>Spermatophyta</taxon>
        <taxon>Magnoliopsida</taxon>
        <taxon>Trochodendrales</taxon>
        <taxon>Trochodendraceae</taxon>
        <taxon>Tetracentron</taxon>
    </lineage>
</organism>
<feature type="compositionally biased region" description="Low complexity" evidence="1">
    <location>
        <begin position="8"/>
        <end position="21"/>
    </location>
</feature>
<dbReference type="PANTHER" id="PTHR31839">
    <property type="entry name" value="DEHYDRATION-RESPONSIVE ELEMENT-BINDING PROTEIN 1D"/>
    <property type="match status" value="1"/>
</dbReference>
<keyword evidence="3" id="KW-1185">Reference proteome</keyword>